<dbReference type="AlphaFoldDB" id="A0A0E9UCC2"/>
<dbReference type="EMBL" id="GBXM01045205">
    <property type="protein sequence ID" value="JAH63372.1"/>
    <property type="molecule type" value="Transcribed_RNA"/>
</dbReference>
<accession>A0A0E9UCC2</accession>
<proteinExistence type="predicted"/>
<protein>
    <submittedName>
        <fullName evidence="1">Uncharacterized protein</fullName>
    </submittedName>
</protein>
<sequence length="21" mass="2544">MQQRDALYCILRFEVARSQLC</sequence>
<evidence type="ECO:0000313" key="1">
    <source>
        <dbReference type="EMBL" id="JAH63372.1"/>
    </source>
</evidence>
<name>A0A0E9UCC2_ANGAN</name>
<reference evidence="1" key="1">
    <citation type="submission" date="2014-11" db="EMBL/GenBank/DDBJ databases">
        <authorList>
            <person name="Amaro Gonzalez C."/>
        </authorList>
    </citation>
    <scope>NUCLEOTIDE SEQUENCE</scope>
</reference>
<organism evidence="1">
    <name type="scientific">Anguilla anguilla</name>
    <name type="common">European freshwater eel</name>
    <name type="synonym">Muraena anguilla</name>
    <dbReference type="NCBI Taxonomy" id="7936"/>
    <lineage>
        <taxon>Eukaryota</taxon>
        <taxon>Metazoa</taxon>
        <taxon>Chordata</taxon>
        <taxon>Craniata</taxon>
        <taxon>Vertebrata</taxon>
        <taxon>Euteleostomi</taxon>
        <taxon>Actinopterygii</taxon>
        <taxon>Neopterygii</taxon>
        <taxon>Teleostei</taxon>
        <taxon>Anguilliformes</taxon>
        <taxon>Anguillidae</taxon>
        <taxon>Anguilla</taxon>
    </lineage>
</organism>
<reference evidence="1" key="2">
    <citation type="journal article" date="2015" name="Fish Shellfish Immunol.">
        <title>Early steps in the European eel (Anguilla anguilla)-Vibrio vulnificus interaction in the gills: Role of the RtxA13 toxin.</title>
        <authorList>
            <person name="Callol A."/>
            <person name="Pajuelo D."/>
            <person name="Ebbesson L."/>
            <person name="Teles M."/>
            <person name="MacKenzie S."/>
            <person name="Amaro C."/>
        </authorList>
    </citation>
    <scope>NUCLEOTIDE SEQUENCE</scope>
</reference>